<proteinExistence type="inferred from homology"/>
<evidence type="ECO:0000259" key="15">
    <source>
        <dbReference type="Pfam" id="PF23598"/>
    </source>
</evidence>
<dbReference type="Pfam" id="PF12799">
    <property type="entry name" value="LRR_4"/>
    <property type="match status" value="1"/>
</dbReference>
<evidence type="ECO:0000256" key="3">
    <source>
        <dbReference type="ARBA" id="ARBA00009592"/>
    </source>
</evidence>
<evidence type="ECO:0000256" key="8">
    <source>
        <dbReference type="ARBA" id="ARBA00022737"/>
    </source>
</evidence>
<dbReference type="Pfam" id="PF08263">
    <property type="entry name" value="LRRNT_2"/>
    <property type="match status" value="1"/>
</dbReference>
<keyword evidence="12" id="KW-0325">Glycoprotein</keyword>
<dbReference type="EMBL" id="SDMP01000005">
    <property type="protein sequence ID" value="RYR56223.1"/>
    <property type="molecule type" value="Genomic_DNA"/>
</dbReference>
<dbReference type="AlphaFoldDB" id="A0A445CZ24"/>
<dbReference type="Pfam" id="PF00560">
    <property type="entry name" value="LRR_1"/>
    <property type="match status" value="6"/>
</dbReference>
<dbReference type="SUPFAM" id="SSF52058">
    <property type="entry name" value="L domain-like"/>
    <property type="match status" value="4"/>
</dbReference>
<evidence type="ECO:0000256" key="13">
    <source>
        <dbReference type="SAM" id="Phobius"/>
    </source>
</evidence>
<evidence type="ECO:0000313" key="17">
    <source>
        <dbReference type="Proteomes" id="UP000289738"/>
    </source>
</evidence>
<dbReference type="SMART" id="SM00369">
    <property type="entry name" value="LRR_TYP"/>
    <property type="match status" value="19"/>
</dbReference>
<keyword evidence="7" id="KW-0732">Signal</keyword>
<dbReference type="InterPro" id="IPR001611">
    <property type="entry name" value="Leu-rich_rpt"/>
</dbReference>
<comment type="similarity">
    <text evidence="3">Belongs to the RLP family.</text>
</comment>
<comment type="caution">
    <text evidence="16">The sequence shown here is derived from an EMBL/GenBank/DDBJ whole genome shotgun (WGS) entry which is preliminary data.</text>
</comment>
<sequence>MRRKEYSSNSTAVAVVVVVLLIITEFGGSYACIQLEREALLNFKRSLSFFDETPLLPSWEVDGDCCEWQGIACNNVTGHIVMLDLNDLCSPFIVESIIEQPSSYSDDCPHLAYTFTDVTLYLSQLQHLIYLNLSGVVIQGALAFLGFMQSLRSLSLRGDYVYQPLTIPSSSIENLANLRALYLQRLTLTNVTDSSWLSSLSSLQYLGLYDVDLSMAEAHHLFKVLNTLPSLLELHLSGCRLGQVSSSLVSDHIFPLTNLTRLQLLNLAWNDLSQNSPILNAFQNTTSIKVLDISQNLLSSVPPWLAKLHNLLKLDLSSTDITFLDPLRNLTSIKYLLLSHNKNLASLPLWFSHFDNLQVLSLGGCGFSGQLPSTLQNLTSIRVLNLNENNLNSITPLWWGNFKNLVFLSLSSNLFYGPVPYALRNLTHLTYLSLSNNNLKSLPSWLGELKSLVHLDLSMNNFTTVEEGFLSSILNNLCQLKEFNLSQSNFQGFAFKNKGTLSGCNSYALEYLNLNDNEFDGLLPNWLEQFKNLKYLHLMSNSFSGPIPLFIGDLAKLSELDLGDNMLNGSIPRSLGKLVNLRNLNLSSNNFSGVIPQSLGQLKNLRWLDLSSNHFCGVVSQSLSQLKNLHWLDLSSNHFIGVVPESLGQLKNLKWLDLSSNYLHGTINGLINSWPQLISLFHFDLSNNKIIGSIPENLHVIMPFLRSLILRNNLLNGSLPSSLDKLKYLYSFDVSNNKLSGKIPSTLWNLSLGWLRLNNNSFQGKLPSSLTNMKELRLLDLGENRLSGFIPFWNGNELPDLQILRLRKNLLHGVIPSSLCQFVELQILDLAENHLVGPIPRCISNITRMTSANTLSFWEELNPWDNEDLKQVIKGRELDYIRNLKYVINLDLSNNFLSGSIPIGISSLRGLIGLNFSYNNLSGVIPEMIGDMRSLESLDLSHNHLCGTIPRGMIDLYSLSHLNLSYNNLSGPIPVENQFQTFNDPLSYTGNQYLCGAPLPKHCPGDGPHHVPNIENYEDEDRENDKLDKVLFYSITSIGFATGFWGIVGFLYFKKNWRYVCFGYVEKVADRIYVAVVLKVVKLKKMMQRKYLEPVLQFCYFDEHKVREGYKEEDRENDKLDKELFYSVIALAFATGFWGIIGVLYFKKNWRYVCFGYVDKVTDRIYVAVVLKVVILKEMMQRK</sequence>
<comment type="subcellular location">
    <subcellularLocation>
        <location evidence="1">Cell membrane</location>
        <topology evidence="1">Single-pass membrane protein</topology>
    </subcellularLocation>
    <subcellularLocation>
        <location evidence="2">Membrane</location>
        <topology evidence="2">Single-pass type I membrane protein</topology>
    </subcellularLocation>
</comment>
<dbReference type="Proteomes" id="UP000289738">
    <property type="component" value="Chromosome A05"/>
</dbReference>
<feature type="domain" description="Leucine-rich repeat-containing N-terminal plant-type" evidence="14">
    <location>
        <begin position="36"/>
        <end position="74"/>
    </location>
</feature>
<dbReference type="InterPro" id="IPR025875">
    <property type="entry name" value="Leu-rich_rpt_4"/>
</dbReference>
<feature type="transmembrane region" description="Helical" evidence="13">
    <location>
        <begin position="1124"/>
        <end position="1146"/>
    </location>
</feature>
<dbReference type="InterPro" id="IPR013210">
    <property type="entry name" value="LRR_N_plant-typ"/>
</dbReference>
<evidence type="ECO:0000259" key="14">
    <source>
        <dbReference type="Pfam" id="PF08263"/>
    </source>
</evidence>
<dbReference type="PANTHER" id="PTHR27000">
    <property type="entry name" value="LEUCINE-RICH REPEAT RECEPTOR-LIKE PROTEIN KINASE FAMILY PROTEIN-RELATED"/>
    <property type="match status" value="1"/>
</dbReference>
<dbReference type="InterPro" id="IPR032675">
    <property type="entry name" value="LRR_dom_sf"/>
</dbReference>
<accession>A0A445CZ24</accession>
<evidence type="ECO:0000256" key="5">
    <source>
        <dbReference type="ARBA" id="ARBA00022614"/>
    </source>
</evidence>
<name>A0A445CZ24_ARAHY</name>
<evidence type="ECO:0000256" key="10">
    <source>
        <dbReference type="ARBA" id="ARBA00023136"/>
    </source>
</evidence>
<evidence type="ECO:0000256" key="4">
    <source>
        <dbReference type="ARBA" id="ARBA00022475"/>
    </source>
</evidence>
<dbReference type="STRING" id="3818.A0A445CZ24"/>
<dbReference type="InterPro" id="IPR055414">
    <property type="entry name" value="LRR_R13L4/SHOC2-like"/>
</dbReference>
<keyword evidence="5" id="KW-0433">Leucine-rich repeat</keyword>
<protein>
    <submittedName>
        <fullName evidence="16">Uncharacterized protein</fullName>
    </submittedName>
</protein>
<evidence type="ECO:0000256" key="2">
    <source>
        <dbReference type="ARBA" id="ARBA00004479"/>
    </source>
</evidence>
<dbReference type="FunFam" id="3.80.10.10:FF:000213">
    <property type="entry name" value="Tyrosine-sulfated glycopeptide receptor 1"/>
    <property type="match status" value="1"/>
</dbReference>
<evidence type="ECO:0000256" key="9">
    <source>
        <dbReference type="ARBA" id="ARBA00022989"/>
    </source>
</evidence>
<dbReference type="GO" id="GO:0005886">
    <property type="term" value="C:plasma membrane"/>
    <property type="evidence" value="ECO:0007669"/>
    <property type="project" value="UniProtKB-SubCell"/>
</dbReference>
<keyword evidence="8" id="KW-0677">Repeat</keyword>
<dbReference type="PRINTS" id="PR00019">
    <property type="entry name" value="LEURICHRPT"/>
</dbReference>
<dbReference type="FunFam" id="3.80.10.10:FF:000095">
    <property type="entry name" value="LRR receptor-like serine/threonine-protein kinase GSO1"/>
    <property type="match status" value="1"/>
</dbReference>
<keyword evidence="17" id="KW-1185">Reference proteome</keyword>
<evidence type="ECO:0000256" key="7">
    <source>
        <dbReference type="ARBA" id="ARBA00022729"/>
    </source>
</evidence>
<dbReference type="InterPro" id="IPR003591">
    <property type="entry name" value="Leu-rich_rpt_typical-subtyp"/>
</dbReference>
<reference evidence="16 17" key="1">
    <citation type="submission" date="2019-01" db="EMBL/GenBank/DDBJ databases">
        <title>Sequencing of cultivated peanut Arachis hypogaea provides insights into genome evolution and oil improvement.</title>
        <authorList>
            <person name="Chen X."/>
        </authorList>
    </citation>
    <scope>NUCLEOTIDE SEQUENCE [LARGE SCALE GENOMIC DNA]</scope>
    <source>
        <strain evidence="17">cv. Fuhuasheng</strain>
        <tissue evidence="16">Leaves</tissue>
    </source>
</reference>
<keyword evidence="4" id="KW-1003">Cell membrane</keyword>
<keyword evidence="11" id="KW-0675">Receptor</keyword>
<evidence type="ECO:0000313" key="16">
    <source>
        <dbReference type="EMBL" id="RYR56223.1"/>
    </source>
</evidence>
<dbReference type="Gene3D" id="3.80.10.10">
    <property type="entry name" value="Ribonuclease Inhibitor"/>
    <property type="match status" value="4"/>
</dbReference>
<dbReference type="PROSITE" id="PS51450">
    <property type="entry name" value="LRR"/>
    <property type="match status" value="2"/>
</dbReference>
<evidence type="ECO:0000256" key="11">
    <source>
        <dbReference type="ARBA" id="ARBA00023170"/>
    </source>
</evidence>
<gene>
    <name evidence="16" type="ORF">Ahy_A05g021980</name>
</gene>
<dbReference type="Pfam" id="PF23598">
    <property type="entry name" value="LRR_14"/>
    <property type="match status" value="1"/>
</dbReference>
<keyword evidence="6 13" id="KW-0812">Transmembrane</keyword>
<keyword evidence="9 13" id="KW-1133">Transmembrane helix</keyword>
<dbReference type="Pfam" id="PF13855">
    <property type="entry name" value="LRR_8"/>
    <property type="match status" value="1"/>
</dbReference>
<organism evidence="16 17">
    <name type="scientific">Arachis hypogaea</name>
    <name type="common">Peanut</name>
    <dbReference type="NCBI Taxonomy" id="3818"/>
    <lineage>
        <taxon>Eukaryota</taxon>
        <taxon>Viridiplantae</taxon>
        <taxon>Streptophyta</taxon>
        <taxon>Embryophyta</taxon>
        <taxon>Tracheophyta</taxon>
        <taxon>Spermatophyta</taxon>
        <taxon>Magnoliopsida</taxon>
        <taxon>eudicotyledons</taxon>
        <taxon>Gunneridae</taxon>
        <taxon>Pentapetalae</taxon>
        <taxon>rosids</taxon>
        <taxon>fabids</taxon>
        <taxon>Fabales</taxon>
        <taxon>Fabaceae</taxon>
        <taxon>Papilionoideae</taxon>
        <taxon>50 kb inversion clade</taxon>
        <taxon>dalbergioids sensu lato</taxon>
        <taxon>Dalbergieae</taxon>
        <taxon>Pterocarpus clade</taxon>
        <taxon>Arachis</taxon>
    </lineage>
</organism>
<dbReference type="PANTHER" id="PTHR27000:SF803">
    <property type="entry name" value="RECEPTOR-LIKE PROTEIN 45"/>
    <property type="match status" value="1"/>
</dbReference>
<feature type="transmembrane region" description="Helical" evidence="13">
    <location>
        <begin position="1030"/>
        <end position="1053"/>
    </location>
</feature>
<evidence type="ECO:0000256" key="1">
    <source>
        <dbReference type="ARBA" id="ARBA00004162"/>
    </source>
</evidence>
<evidence type="ECO:0000256" key="12">
    <source>
        <dbReference type="ARBA" id="ARBA00023180"/>
    </source>
</evidence>
<feature type="domain" description="Disease resistance R13L4/SHOC-2-like LRR" evidence="15">
    <location>
        <begin position="509"/>
        <end position="661"/>
    </location>
</feature>
<keyword evidence="10 13" id="KW-0472">Membrane</keyword>
<evidence type="ECO:0000256" key="6">
    <source>
        <dbReference type="ARBA" id="ARBA00022692"/>
    </source>
</evidence>